<dbReference type="Proteomes" id="UP000499080">
    <property type="component" value="Unassembled WGS sequence"/>
</dbReference>
<dbReference type="PANTHER" id="PTHR46409">
    <property type="entry name" value="HTH PSQ-TYPE DOMAIN-CONTAINING PROTEIN"/>
    <property type="match status" value="1"/>
</dbReference>
<proteinExistence type="predicted"/>
<organism evidence="1 2">
    <name type="scientific">Araneus ventricosus</name>
    <name type="common">Orbweaver spider</name>
    <name type="synonym">Epeira ventricosa</name>
    <dbReference type="NCBI Taxonomy" id="182803"/>
    <lineage>
        <taxon>Eukaryota</taxon>
        <taxon>Metazoa</taxon>
        <taxon>Ecdysozoa</taxon>
        <taxon>Arthropoda</taxon>
        <taxon>Chelicerata</taxon>
        <taxon>Arachnida</taxon>
        <taxon>Araneae</taxon>
        <taxon>Araneomorphae</taxon>
        <taxon>Entelegynae</taxon>
        <taxon>Araneoidea</taxon>
        <taxon>Araneidae</taxon>
        <taxon>Araneus</taxon>
    </lineage>
</organism>
<keyword evidence="2" id="KW-1185">Reference proteome</keyword>
<protein>
    <submittedName>
        <fullName evidence="1">Uncharacterized protein</fullName>
    </submittedName>
</protein>
<accession>A0A4Y2SFG7</accession>
<evidence type="ECO:0000313" key="2">
    <source>
        <dbReference type="Proteomes" id="UP000499080"/>
    </source>
</evidence>
<sequence length="204" mass="23272">MFYVRSLCVHPLLGLLKTLPIAFFSDLNETGFLLHELDVIECYETVTNKGQKTGVNCQTKKQVKRPLQWGVCLLHFNELPFRHLFINLDCETTGPKSFSGPIGTLLSKCEKLPVVNFESNECKVLEIERKMLIKDQQYPLNISYAIKSGSSPEDLTVRESGPVSLSRWLTTANRILRLYYLSIENSADEHKILVSFILKSYMPV</sequence>
<comment type="caution">
    <text evidence="1">The sequence shown here is derived from an EMBL/GenBank/DDBJ whole genome shotgun (WGS) entry which is preliminary data.</text>
</comment>
<dbReference type="AlphaFoldDB" id="A0A4Y2SFG7"/>
<reference evidence="1 2" key="1">
    <citation type="journal article" date="2019" name="Sci. Rep.">
        <title>Orb-weaving spider Araneus ventricosus genome elucidates the spidroin gene catalogue.</title>
        <authorList>
            <person name="Kono N."/>
            <person name="Nakamura H."/>
            <person name="Ohtoshi R."/>
            <person name="Moran D.A.P."/>
            <person name="Shinohara A."/>
            <person name="Yoshida Y."/>
            <person name="Fujiwara M."/>
            <person name="Mori M."/>
            <person name="Tomita M."/>
            <person name="Arakawa K."/>
        </authorList>
    </citation>
    <scope>NUCLEOTIDE SEQUENCE [LARGE SCALE GENOMIC DNA]</scope>
</reference>
<dbReference type="PANTHER" id="PTHR46409:SF1">
    <property type="entry name" value="HTH PSQ-TYPE DOMAIN-CONTAINING PROTEIN"/>
    <property type="match status" value="1"/>
</dbReference>
<gene>
    <name evidence="1" type="ORF">AVEN_195468_1</name>
</gene>
<name>A0A4Y2SFG7_ARAVE</name>
<dbReference type="EMBL" id="BGPR01021571">
    <property type="protein sequence ID" value="GBN86998.1"/>
    <property type="molecule type" value="Genomic_DNA"/>
</dbReference>
<dbReference type="OrthoDB" id="6766867at2759"/>
<evidence type="ECO:0000313" key="1">
    <source>
        <dbReference type="EMBL" id="GBN86998.1"/>
    </source>
</evidence>